<feature type="transmembrane region" description="Helical" evidence="1">
    <location>
        <begin position="58"/>
        <end position="78"/>
    </location>
</feature>
<organism evidence="2 3">
    <name type="scientific">Bremerella cremea</name>
    <dbReference type="NCBI Taxonomy" id="1031537"/>
    <lineage>
        <taxon>Bacteria</taxon>
        <taxon>Pseudomonadati</taxon>
        <taxon>Planctomycetota</taxon>
        <taxon>Planctomycetia</taxon>
        <taxon>Pirellulales</taxon>
        <taxon>Pirellulaceae</taxon>
        <taxon>Bremerella</taxon>
    </lineage>
</organism>
<gene>
    <name evidence="2" type="ORF">DTL42_17295</name>
</gene>
<protein>
    <submittedName>
        <fullName evidence="2">DUF3592 domain-containing protein</fullName>
    </submittedName>
</protein>
<sequence length="167" mass="18340">MPASPPESFSFATIVKNDPFCIWLSSYLPIGISLILVLKWSNQWQNQGNIWQLSASSALGWTFLGIVAFAIGAAILCWRVSSIRHILTAGPRVEATVTKGNFRKHGVQVELTYAYLNQTYTPFLLLTKTAASEALRVGAKVEVALAPHNPQRAVLVKLFAPTENETV</sequence>
<name>A0A368KN65_9BACT</name>
<reference evidence="2 3" key="1">
    <citation type="submission" date="2018-07" db="EMBL/GenBank/DDBJ databases">
        <title>Comparative genomes isolates from brazilian mangrove.</title>
        <authorList>
            <person name="De Araujo J.E."/>
            <person name="Taketani R.G."/>
            <person name="Silva M.C.P."/>
            <person name="Lourenco M.V."/>
            <person name="Oliveira V.M."/>
            <person name="Andreote F.D."/>
        </authorList>
    </citation>
    <scope>NUCLEOTIDE SEQUENCE [LARGE SCALE GENOMIC DNA]</scope>
    <source>
        <strain evidence="2 3">HEX PRIS-MGV</strain>
    </source>
</reference>
<keyword evidence="1" id="KW-0472">Membrane</keyword>
<evidence type="ECO:0000256" key="1">
    <source>
        <dbReference type="SAM" id="Phobius"/>
    </source>
</evidence>
<dbReference type="RefSeq" id="WP_114370255.1">
    <property type="nucleotide sequence ID" value="NZ_QPEX01000034.1"/>
</dbReference>
<evidence type="ECO:0000313" key="3">
    <source>
        <dbReference type="Proteomes" id="UP000253562"/>
    </source>
</evidence>
<accession>A0A368KN65</accession>
<dbReference type="Proteomes" id="UP000253562">
    <property type="component" value="Unassembled WGS sequence"/>
</dbReference>
<dbReference type="OrthoDB" id="9907739at2"/>
<dbReference type="EMBL" id="QPEX01000034">
    <property type="protein sequence ID" value="RCS44678.1"/>
    <property type="molecule type" value="Genomic_DNA"/>
</dbReference>
<feature type="transmembrane region" description="Helical" evidence="1">
    <location>
        <begin position="20"/>
        <end position="38"/>
    </location>
</feature>
<comment type="caution">
    <text evidence="2">The sequence shown here is derived from an EMBL/GenBank/DDBJ whole genome shotgun (WGS) entry which is preliminary data.</text>
</comment>
<dbReference type="AlphaFoldDB" id="A0A368KN65"/>
<keyword evidence="1" id="KW-1133">Transmembrane helix</keyword>
<proteinExistence type="predicted"/>
<keyword evidence="1" id="KW-0812">Transmembrane</keyword>
<evidence type="ECO:0000313" key="2">
    <source>
        <dbReference type="EMBL" id="RCS44678.1"/>
    </source>
</evidence>